<gene>
    <name evidence="4" type="ORF">AB0I59_06970</name>
</gene>
<dbReference type="Gene3D" id="3.40.50.1820">
    <property type="entry name" value="alpha/beta hydrolase"/>
    <property type="match status" value="1"/>
</dbReference>
<dbReference type="Proteomes" id="UP001551675">
    <property type="component" value="Unassembled WGS sequence"/>
</dbReference>
<protein>
    <submittedName>
        <fullName evidence="4">Alpha/beta fold hydrolase</fullName>
    </submittedName>
</protein>
<accession>A0ABV3G9Q1</accession>
<evidence type="ECO:0000256" key="2">
    <source>
        <dbReference type="SAM" id="MobiDB-lite"/>
    </source>
</evidence>
<dbReference type="PANTHER" id="PTHR42776">
    <property type="entry name" value="SERINE PEPTIDASE S9 FAMILY MEMBER"/>
    <property type="match status" value="1"/>
</dbReference>
<dbReference type="SUPFAM" id="SSF53474">
    <property type="entry name" value="alpha/beta-Hydrolases"/>
    <property type="match status" value="1"/>
</dbReference>
<name>A0ABV3G9Q1_MICGL</name>
<sequence>MSTETTSTETTSTETGPVAGRRATHPPELRRINFRFSGKGRYAACLTAGDRRPLAPELWDLTGARPVSHVLCPWDGDGPWSTAVPSDDGNILLSRAESGGIHRLLLVVPGAVGSAAQVHELAALRGGGLRLVAGETSGTAALAFHTTPAGGTAVWRLSGVAEPPERVADVPFPLAGGVRIDERGHLLALAAPYGQGTRTVVLDLSRGTVSPLSGLPEEEHLLLAAPRGGILLTARESGGVCQLGIRRRDDDGPTAFPEGLNMIEEAVTPLALDPAGRHLALSVTRGVRSVVLLYDLAEDGVQEIGPAAGIVVPAARWSEDGLRLVHSAPDRPPRVVTVPAPLRGHFVADDAPSPWTPAGARLFDGPDGPIEAVVYGEPAHAARVVLALHGGPQAAWQLTYEPLFQRLAAEDVAVVAPNQRGSTGYGAAHRDAIIGAWGGPDLADILRLGRILTALRGPGHSRPMLYGASYGAYLSLLAAAAEPNLWDRAAAVAPFLSGRELYEDGPAPVRAMLDRLQGREEITGDDLGPRDLLRLAGRIRMPLLLIHGDQDSIIPVDHSRRLCDRLTAAGHPRIDLTYVEVPGAGHDPLTGQEGHLVLERLIAFLRATSPSAIQGG</sequence>
<keyword evidence="5" id="KW-1185">Reference proteome</keyword>
<evidence type="ECO:0000256" key="1">
    <source>
        <dbReference type="ARBA" id="ARBA00022801"/>
    </source>
</evidence>
<evidence type="ECO:0000313" key="4">
    <source>
        <dbReference type="EMBL" id="MEV0968359.1"/>
    </source>
</evidence>
<dbReference type="GO" id="GO:0016787">
    <property type="term" value="F:hydrolase activity"/>
    <property type="evidence" value="ECO:0007669"/>
    <property type="project" value="UniProtKB-KW"/>
</dbReference>
<dbReference type="RefSeq" id="WP_358130942.1">
    <property type="nucleotide sequence ID" value="NZ_JBFALK010000003.1"/>
</dbReference>
<evidence type="ECO:0000313" key="5">
    <source>
        <dbReference type="Proteomes" id="UP001551675"/>
    </source>
</evidence>
<keyword evidence="1 4" id="KW-0378">Hydrolase</keyword>
<feature type="region of interest" description="Disordered" evidence="2">
    <location>
        <begin position="1"/>
        <end position="25"/>
    </location>
</feature>
<dbReference type="InterPro" id="IPR029058">
    <property type="entry name" value="AB_hydrolase_fold"/>
</dbReference>
<reference evidence="4 5" key="1">
    <citation type="submission" date="2024-06" db="EMBL/GenBank/DDBJ databases">
        <title>The Natural Products Discovery Center: Release of the First 8490 Sequenced Strains for Exploring Actinobacteria Biosynthetic Diversity.</title>
        <authorList>
            <person name="Kalkreuter E."/>
            <person name="Kautsar S.A."/>
            <person name="Yang D."/>
            <person name="Bader C.D."/>
            <person name="Teijaro C.N."/>
            <person name="Fluegel L."/>
            <person name="Davis C.M."/>
            <person name="Simpson J.R."/>
            <person name="Lauterbach L."/>
            <person name="Steele A.D."/>
            <person name="Gui C."/>
            <person name="Meng S."/>
            <person name="Li G."/>
            <person name="Viehrig K."/>
            <person name="Ye F."/>
            <person name="Su P."/>
            <person name="Kiefer A.F."/>
            <person name="Nichols A."/>
            <person name="Cepeda A.J."/>
            <person name="Yan W."/>
            <person name="Fan B."/>
            <person name="Jiang Y."/>
            <person name="Adhikari A."/>
            <person name="Zheng C.-J."/>
            <person name="Schuster L."/>
            <person name="Cowan T.M."/>
            <person name="Smanski M.J."/>
            <person name="Chevrette M.G."/>
            <person name="De Carvalho L.P.S."/>
            <person name="Shen B."/>
        </authorList>
    </citation>
    <scope>NUCLEOTIDE SEQUENCE [LARGE SCALE GENOMIC DNA]</scope>
    <source>
        <strain evidence="4 5">NPDC050100</strain>
    </source>
</reference>
<evidence type="ECO:0000259" key="3">
    <source>
        <dbReference type="Pfam" id="PF00326"/>
    </source>
</evidence>
<feature type="compositionally biased region" description="Low complexity" evidence="2">
    <location>
        <begin position="1"/>
        <end position="15"/>
    </location>
</feature>
<dbReference type="InterPro" id="IPR001375">
    <property type="entry name" value="Peptidase_S9_cat"/>
</dbReference>
<dbReference type="EMBL" id="JBFALK010000003">
    <property type="protein sequence ID" value="MEV0968359.1"/>
    <property type="molecule type" value="Genomic_DNA"/>
</dbReference>
<feature type="domain" description="Peptidase S9 prolyl oligopeptidase catalytic" evidence="3">
    <location>
        <begin position="404"/>
        <end position="606"/>
    </location>
</feature>
<proteinExistence type="predicted"/>
<dbReference type="SUPFAM" id="SSF82171">
    <property type="entry name" value="DPP6 N-terminal domain-like"/>
    <property type="match status" value="1"/>
</dbReference>
<dbReference type="PANTHER" id="PTHR42776:SF27">
    <property type="entry name" value="DIPEPTIDYL PEPTIDASE FAMILY MEMBER 6"/>
    <property type="match status" value="1"/>
</dbReference>
<comment type="caution">
    <text evidence="4">The sequence shown here is derived from an EMBL/GenBank/DDBJ whole genome shotgun (WGS) entry which is preliminary data.</text>
</comment>
<dbReference type="Pfam" id="PF00326">
    <property type="entry name" value="Peptidase_S9"/>
    <property type="match status" value="1"/>
</dbReference>
<organism evidence="4 5">
    <name type="scientific">Microtetraspora glauca</name>
    <dbReference type="NCBI Taxonomy" id="1996"/>
    <lineage>
        <taxon>Bacteria</taxon>
        <taxon>Bacillati</taxon>
        <taxon>Actinomycetota</taxon>
        <taxon>Actinomycetes</taxon>
        <taxon>Streptosporangiales</taxon>
        <taxon>Streptosporangiaceae</taxon>
        <taxon>Microtetraspora</taxon>
    </lineage>
</organism>